<dbReference type="AlphaFoldDB" id="A0A8B4BQY8"/>
<name>A0A8B4BQY8_HEYCO</name>
<dbReference type="KEGG" id="bcoa:BF29_3271"/>
<sequence length="89" mass="10221">MEVRFPGVDGKEVVLDLPNSYFDRGYKKGIEIGVEKGRKEEREEGEDKLRRFIANLLKNQVDVKVIAQASGLSEDEIMKIKGQIEWEKP</sequence>
<accession>A0A8B4BQY8</accession>
<evidence type="ECO:0008006" key="3">
    <source>
        <dbReference type="Google" id="ProtNLM"/>
    </source>
</evidence>
<evidence type="ECO:0000313" key="1">
    <source>
        <dbReference type="EMBL" id="SHE56803.1"/>
    </source>
</evidence>
<proteinExistence type="predicted"/>
<gene>
    <name evidence="1" type="ORF">SAMN02745208_00553</name>
</gene>
<organism evidence="1 2">
    <name type="scientific">Heyndrickxia coagulans DSM 1 = ATCC 7050</name>
    <dbReference type="NCBI Taxonomy" id="1121088"/>
    <lineage>
        <taxon>Bacteria</taxon>
        <taxon>Bacillati</taxon>
        <taxon>Bacillota</taxon>
        <taxon>Bacilli</taxon>
        <taxon>Bacillales</taxon>
        <taxon>Bacillaceae</taxon>
        <taxon>Heyndrickxia</taxon>
    </lineage>
</organism>
<dbReference type="Proteomes" id="UP000184029">
    <property type="component" value="Unassembled WGS sequence"/>
</dbReference>
<reference evidence="1 2" key="1">
    <citation type="submission" date="2016-11" db="EMBL/GenBank/DDBJ databases">
        <authorList>
            <person name="Varghese N."/>
            <person name="Submissions S."/>
        </authorList>
    </citation>
    <scope>NUCLEOTIDE SEQUENCE [LARGE SCALE GENOMIC DNA]</scope>
    <source>
        <strain evidence="1 2">DSM 1</strain>
    </source>
</reference>
<dbReference type="EMBL" id="FQUB01000007">
    <property type="protein sequence ID" value="SHE56803.1"/>
    <property type="molecule type" value="Genomic_DNA"/>
</dbReference>
<evidence type="ECO:0000313" key="2">
    <source>
        <dbReference type="Proteomes" id="UP000184029"/>
    </source>
</evidence>
<dbReference type="RefSeq" id="WP_029141762.1">
    <property type="nucleotide sequence ID" value="NZ_ALAS01000215.1"/>
</dbReference>
<dbReference type="GeneID" id="29814650"/>
<comment type="caution">
    <text evidence="1">The sequence shown here is derived from an EMBL/GenBank/DDBJ whole genome shotgun (WGS) entry which is preliminary data.</text>
</comment>
<protein>
    <recommendedName>
        <fullName evidence="3">Transposase</fullName>
    </recommendedName>
</protein>